<evidence type="ECO:0000313" key="1">
    <source>
        <dbReference type="EMBL" id="PWI57744.1"/>
    </source>
</evidence>
<dbReference type="EMBL" id="MPDK01000009">
    <property type="protein sequence ID" value="PWI57744.1"/>
    <property type="molecule type" value="Genomic_DNA"/>
</dbReference>
<keyword evidence="2" id="KW-1185">Reference proteome</keyword>
<name>A0A2U3D8Y0_SULT2</name>
<dbReference type="AlphaFoldDB" id="A0A2U3D8Y0"/>
<organism evidence="1 2">
    <name type="scientific">Sulfoacidibacillus thermotolerans</name>
    <name type="common">Acidibacillus sulfuroxidans</name>
    <dbReference type="NCBI Taxonomy" id="1765684"/>
    <lineage>
        <taxon>Bacteria</taxon>
        <taxon>Bacillati</taxon>
        <taxon>Bacillota</taxon>
        <taxon>Bacilli</taxon>
        <taxon>Bacillales</taxon>
        <taxon>Alicyclobacillaceae</taxon>
        <taxon>Sulfoacidibacillus</taxon>
    </lineage>
</organism>
<gene>
    <name evidence="1" type="ORF">BM613_07115</name>
</gene>
<sequence length="88" mass="10075">MDESGYHKKDSSRWRCEKVERCPHCNCKDIGKIGNNQFYCWNCFMEFALVGDEVKIYHVDEDGSLIAFAPEAGAAVPEENPIVFSELR</sequence>
<protein>
    <submittedName>
        <fullName evidence="1">Uncharacterized protein</fullName>
    </submittedName>
</protein>
<reference evidence="1 2" key="1">
    <citation type="submission" date="2016-11" db="EMBL/GenBank/DDBJ databases">
        <title>Comparative genomics of Acidibacillus ferroxidans species.</title>
        <authorList>
            <person name="Oliveira G."/>
            <person name="Nunes G."/>
            <person name="Oliveira R."/>
            <person name="Araujo F."/>
            <person name="Salim A."/>
            <person name="Scholte L."/>
            <person name="Morais D."/>
            <person name="Nancucheo I."/>
            <person name="Johnson D.B."/>
            <person name="Grail B."/>
            <person name="Bittencourt J."/>
            <person name="Valadares R."/>
        </authorList>
    </citation>
    <scope>NUCLEOTIDE SEQUENCE [LARGE SCALE GENOMIC DNA]</scope>
    <source>
        <strain evidence="1 2">Y002</strain>
    </source>
</reference>
<proteinExistence type="predicted"/>
<comment type="caution">
    <text evidence="1">The sequence shown here is derived from an EMBL/GenBank/DDBJ whole genome shotgun (WGS) entry which is preliminary data.</text>
</comment>
<dbReference type="Proteomes" id="UP000245380">
    <property type="component" value="Unassembled WGS sequence"/>
</dbReference>
<evidence type="ECO:0000313" key="2">
    <source>
        <dbReference type="Proteomes" id="UP000245380"/>
    </source>
</evidence>
<accession>A0A2U3D8Y0</accession>